<evidence type="ECO:0000259" key="1">
    <source>
        <dbReference type="Pfam" id="PF04149"/>
    </source>
</evidence>
<sequence>MTTNDAPRWFTSSHSNNGGNCVEVAVNLAASHGVIPVRDTKNPNGPVLNLPADAWSDFVTLAKNAQV</sequence>
<feature type="domain" description="DUF397" evidence="1">
    <location>
        <begin position="8"/>
        <end position="63"/>
    </location>
</feature>
<organism evidence="2 3">
    <name type="scientific">Streptomyces broussonetiae</name>
    <dbReference type="NCBI Taxonomy" id="2686304"/>
    <lineage>
        <taxon>Bacteria</taxon>
        <taxon>Bacillati</taxon>
        <taxon>Actinomycetota</taxon>
        <taxon>Actinomycetes</taxon>
        <taxon>Kitasatosporales</taxon>
        <taxon>Streptomycetaceae</taxon>
        <taxon>Streptomyces</taxon>
    </lineage>
</organism>
<accession>A0A6I6MZX3</accession>
<keyword evidence="3" id="KW-1185">Reference proteome</keyword>
<protein>
    <submittedName>
        <fullName evidence="2">DUF397 domain-containing protein</fullName>
    </submittedName>
</protein>
<reference evidence="2 3" key="1">
    <citation type="submission" date="2019-12" db="EMBL/GenBank/DDBJ databases">
        <title>Streptomyces sp. strain T44 isolated from rhizosphere soil of Broussonetia papyrifera.</title>
        <authorList>
            <person name="Mo P."/>
        </authorList>
    </citation>
    <scope>NUCLEOTIDE SEQUENCE [LARGE SCALE GENOMIC DNA]</scope>
    <source>
        <strain evidence="2 3">T44</strain>
    </source>
</reference>
<evidence type="ECO:0000313" key="3">
    <source>
        <dbReference type="Proteomes" id="UP000436138"/>
    </source>
</evidence>
<dbReference type="RefSeq" id="WP_158921004.1">
    <property type="nucleotide sequence ID" value="NZ_CP047020.1"/>
</dbReference>
<gene>
    <name evidence="2" type="ORF">GQF42_17505</name>
</gene>
<dbReference type="Proteomes" id="UP000436138">
    <property type="component" value="Chromosome"/>
</dbReference>
<dbReference type="AlphaFoldDB" id="A0A6I6MZX3"/>
<dbReference type="InterPro" id="IPR007278">
    <property type="entry name" value="DUF397"/>
</dbReference>
<evidence type="ECO:0000313" key="2">
    <source>
        <dbReference type="EMBL" id="QHA04852.1"/>
    </source>
</evidence>
<dbReference type="EMBL" id="CP047020">
    <property type="protein sequence ID" value="QHA04852.1"/>
    <property type="molecule type" value="Genomic_DNA"/>
</dbReference>
<proteinExistence type="predicted"/>
<dbReference type="KEGG" id="sbro:GQF42_17505"/>
<name>A0A6I6MZX3_9ACTN</name>
<dbReference type="Pfam" id="PF04149">
    <property type="entry name" value="DUF397"/>
    <property type="match status" value="1"/>
</dbReference>